<reference evidence="6 7" key="1">
    <citation type="journal article" date="2013" name="Stand. Genomic Sci.">
        <title>Genomic Encyclopedia of Type Strains, Phase I: The one thousand microbial genomes (KMG-I) project.</title>
        <authorList>
            <person name="Kyrpides N.C."/>
            <person name="Woyke T."/>
            <person name="Eisen J.A."/>
            <person name="Garrity G."/>
            <person name="Lilburn T.G."/>
            <person name="Beck B.J."/>
            <person name="Whitman W.B."/>
            <person name="Hugenholtz P."/>
            <person name="Klenk H.P."/>
        </authorList>
    </citation>
    <scope>NUCLEOTIDE SEQUENCE [LARGE SCALE GENOMIC DNA]</scope>
    <source>
        <strain evidence="6 7">DSM 13484</strain>
    </source>
</reference>
<dbReference type="InterPro" id="IPR009057">
    <property type="entry name" value="Homeodomain-like_sf"/>
</dbReference>
<dbReference type="RefSeq" id="WP_145718185.1">
    <property type="nucleotide sequence ID" value="NZ_BAAAFY010000002.1"/>
</dbReference>
<dbReference type="Gene3D" id="1.10.357.10">
    <property type="entry name" value="Tetracycline Repressor, domain 2"/>
    <property type="match status" value="1"/>
</dbReference>
<dbReference type="InterPro" id="IPR036271">
    <property type="entry name" value="Tet_transcr_reg_TetR-rel_C_sf"/>
</dbReference>
<dbReference type="SUPFAM" id="SSF48498">
    <property type="entry name" value="Tetracyclin repressor-like, C-terminal domain"/>
    <property type="match status" value="1"/>
</dbReference>
<dbReference type="PROSITE" id="PS50977">
    <property type="entry name" value="HTH_TETR_2"/>
    <property type="match status" value="1"/>
</dbReference>
<evidence type="ECO:0000256" key="2">
    <source>
        <dbReference type="ARBA" id="ARBA00023125"/>
    </source>
</evidence>
<organism evidence="6 7">
    <name type="scientific">Chitinophaga japonensis</name>
    <name type="common">Flexibacter japonensis</name>
    <dbReference type="NCBI Taxonomy" id="104662"/>
    <lineage>
        <taxon>Bacteria</taxon>
        <taxon>Pseudomonadati</taxon>
        <taxon>Bacteroidota</taxon>
        <taxon>Chitinophagia</taxon>
        <taxon>Chitinophagales</taxon>
        <taxon>Chitinophagaceae</taxon>
        <taxon>Chitinophaga</taxon>
    </lineage>
</organism>
<evidence type="ECO:0000256" key="1">
    <source>
        <dbReference type="ARBA" id="ARBA00023015"/>
    </source>
</evidence>
<dbReference type="SUPFAM" id="SSF46689">
    <property type="entry name" value="Homeodomain-like"/>
    <property type="match status" value="1"/>
</dbReference>
<keyword evidence="7" id="KW-1185">Reference proteome</keyword>
<dbReference type="Pfam" id="PF00440">
    <property type="entry name" value="TetR_N"/>
    <property type="match status" value="1"/>
</dbReference>
<feature type="DNA-binding region" description="H-T-H motif" evidence="4">
    <location>
        <begin position="29"/>
        <end position="48"/>
    </location>
</feature>
<evidence type="ECO:0000259" key="5">
    <source>
        <dbReference type="PROSITE" id="PS50977"/>
    </source>
</evidence>
<keyword evidence="1" id="KW-0805">Transcription regulation</keyword>
<dbReference type="PRINTS" id="PR00455">
    <property type="entry name" value="HTHTETR"/>
</dbReference>
<dbReference type="PANTHER" id="PTHR47506">
    <property type="entry name" value="TRANSCRIPTIONAL REGULATORY PROTEIN"/>
    <property type="match status" value="1"/>
</dbReference>
<dbReference type="EMBL" id="VLLG01000005">
    <property type="protein sequence ID" value="TWI84490.1"/>
    <property type="molecule type" value="Genomic_DNA"/>
</dbReference>
<evidence type="ECO:0000256" key="3">
    <source>
        <dbReference type="ARBA" id="ARBA00023163"/>
    </source>
</evidence>
<dbReference type="PANTHER" id="PTHR47506:SF1">
    <property type="entry name" value="HTH-TYPE TRANSCRIPTIONAL REGULATOR YJDC"/>
    <property type="match status" value="1"/>
</dbReference>
<accession>A0A562SV17</accession>
<dbReference type="InterPro" id="IPR001647">
    <property type="entry name" value="HTH_TetR"/>
</dbReference>
<evidence type="ECO:0000313" key="7">
    <source>
        <dbReference type="Proteomes" id="UP000316778"/>
    </source>
</evidence>
<sequence length="182" mass="20919">MKQKTGDPKQRLLETATALFYKQGYHATGINQVIQEADVARASLYTHYASKEALLAAFLEHRHQYWFSRLREATERANTPRKKILAAFDFLQAMNEQEDFRGCAFLNILSELSEKEAEALAIIRDHKKELKSYLGDILNGQPASLKTQVYLLFESAMVESQLFRDQWPVLEAKKIISNLLPK</sequence>
<protein>
    <submittedName>
        <fullName evidence="6">TetR family transcriptional regulator</fullName>
    </submittedName>
</protein>
<dbReference type="OrthoDB" id="9787680at2"/>
<keyword evidence="2 4" id="KW-0238">DNA-binding</keyword>
<feature type="domain" description="HTH tetR-type" evidence="5">
    <location>
        <begin position="6"/>
        <end position="66"/>
    </location>
</feature>
<proteinExistence type="predicted"/>
<dbReference type="Proteomes" id="UP000316778">
    <property type="component" value="Unassembled WGS sequence"/>
</dbReference>
<comment type="caution">
    <text evidence="6">The sequence shown here is derived from an EMBL/GenBank/DDBJ whole genome shotgun (WGS) entry which is preliminary data.</text>
</comment>
<gene>
    <name evidence="6" type="ORF">LX66_4860</name>
</gene>
<dbReference type="AlphaFoldDB" id="A0A562SV17"/>
<dbReference type="GO" id="GO:0003677">
    <property type="term" value="F:DNA binding"/>
    <property type="evidence" value="ECO:0007669"/>
    <property type="project" value="UniProtKB-UniRule"/>
</dbReference>
<evidence type="ECO:0000256" key="4">
    <source>
        <dbReference type="PROSITE-ProRule" id="PRU00335"/>
    </source>
</evidence>
<evidence type="ECO:0000313" key="6">
    <source>
        <dbReference type="EMBL" id="TWI84490.1"/>
    </source>
</evidence>
<name>A0A562SV17_CHIJA</name>
<keyword evidence="3" id="KW-0804">Transcription</keyword>